<reference evidence="1" key="1">
    <citation type="submission" date="2024-05" db="EMBL/GenBank/DDBJ databases">
        <title>Draft Genome Sequences of Flagellimonas sp. MMG031 and Marinobacter sp. MMG032 Isolated from the dinoflagellate Symbiodinium pilosum.</title>
        <authorList>
            <person name="Shikuma N.J."/>
            <person name="Farrell M.V."/>
        </authorList>
    </citation>
    <scope>NUCLEOTIDE SEQUENCE</scope>
    <source>
        <strain evidence="1">MMG031</strain>
    </source>
</reference>
<organism evidence="1">
    <name type="scientific">Flagellimonas sp. MMG031</name>
    <dbReference type="NCBI Taxonomy" id="3158549"/>
    <lineage>
        <taxon>Bacteria</taxon>
        <taxon>Pseudomonadati</taxon>
        <taxon>Bacteroidota</taxon>
        <taxon>Flavobacteriia</taxon>
        <taxon>Flavobacteriales</taxon>
        <taxon>Flavobacteriaceae</taxon>
        <taxon>Flagellimonas</taxon>
    </lineage>
</organism>
<evidence type="ECO:0000313" key="1">
    <source>
        <dbReference type="EMBL" id="XBQ22546.1"/>
    </source>
</evidence>
<dbReference type="EMBL" id="CP157804">
    <property type="protein sequence ID" value="XBQ22546.1"/>
    <property type="molecule type" value="Genomic_DNA"/>
</dbReference>
<proteinExistence type="predicted"/>
<name>A0AAU7MWE3_9FLAO</name>
<dbReference type="AlphaFoldDB" id="A0AAU7MWE3"/>
<dbReference type="KEGG" id="fld:ABNE31_13165"/>
<gene>
    <name evidence="1" type="ORF">ABNE31_13165</name>
</gene>
<sequence>MKPLFLLLPLFISHLAFSQKTYEFDHHLEYEVTYFKDSLRKNSHIFRETDTTYTKIYLTHSQRNNYRAILTELDSLTFMMDFRDYEGVTFRFKISKSVFYENQLFKVPCELVRQYQNPFQYQVKNYDFVTLTDTIVGNKSYYRYKLTSIRPKRIKRLKLATQFYIVDKGTVEHMPLLDFPTAYEEWKTAPDLPNGLLFETYITDFYGDLDSRERLSASQTINKQIVINAPCDYSKN</sequence>
<protein>
    <recommendedName>
        <fullName evidence="2">GLPGLI family protein</fullName>
    </recommendedName>
</protein>
<accession>A0AAU7MWE3</accession>
<evidence type="ECO:0008006" key="2">
    <source>
        <dbReference type="Google" id="ProtNLM"/>
    </source>
</evidence>
<dbReference type="RefSeq" id="WP_349351466.1">
    <property type="nucleotide sequence ID" value="NZ_CP157804.1"/>
</dbReference>